<sequence>MKEFLIEIRKELCIEKQVVFQKSSLKEALIADGYGEKRFITELGEVAYINFFENGGIPESMQDISNYFVRVNENRKKKSIFRFELK</sequence>
<name>A0A3P1BP15_9BACT</name>
<accession>A0A3P1BP15</accession>
<evidence type="ECO:0000313" key="1">
    <source>
        <dbReference type="EMBL" id="RRB02837.1"/>
    </source>
</evidence>
<dbReference type="RefSeq" id="WP_124877000.1">
    <property type="nucleotide sequence ID" value="NZ_RQJO01000009.1"/>
</dbReference>
<keyword evidence="2" id="KW-1185">Reference proteome</keyword>
<reference evidence="1 2" key="1">
    <citation type="submission" date="2018-11" db="EMBL/GenBank/DDBJ databases">
        <authorList>
            <person name="Zhou Z."/>
            <person name="Wang G."/>
        </authorList>
    </citation>
    <scope>NUCLEOTIDE SEQUENCE [LARGE SCALE GENOMIC DNA]</scope>
    <source>
        <strain evidence="1 2">KCTC52004</strain>
    </source>
</reference>
<dbReference type="AlphaFoldDB" id="A0A3P1BP15"/>
<organism evidence="1 2">
    <name type="scientific">Larkinella rosea</name>
    <dbReference type="NCBI Taxonomy" id="2025312"/>
    <lineage>
        <taxon>Bacteria</taxon>
        <taxon>Pseudomonadati</taxon>
        <taxon>Bacteroidota</taxon>
        <taxon>Cytophagia</taxon>
        <taxon>Cytophagales</taxon>
        <taxon>Spirosomataceae</taxon>
        <taxon>Larkinella</taxon>
    </lineage>
</organism>
<proteinExistence type="predicted"/>
<dbReference type="Proteomes" id="UP000271925">
    <property type="component" value="Unassembled WGS sequence"/>
</dbReference>
<protein>
    <submittedName>
        <fullName evidence="1">Uncharacterized protein</fullName>
    </submittedName>
</protein>
<gene>
    <name evidence="1" type="ORF">EHT25_20580</name>
</gene>
<evidence type="ECO:0000313" key="2">
    <source>
        <dbReference type="Proteomes" id="UP000271925"/>
    </source>
</evidence>
<comment type="caution">
    <text evidence="1">The sequence shown here is derived from an EMBL/GenBank/DDBJ whole genome shotgun (WGS) entry which is preliminary data.</text>
</comment>
<dbReference type="EMBL" id="RQJO01000009">
    <property type="protein sequence ID" value="RRB02837.1"/>
    <property type="molecule type" value="Genomic_DNA"/>
</dbReference>